<dbReference type="CDD" id="cd00093">
    <property type="entry name" value="HTH_XRE"/>
    <property type="match status" value="1"/>
</dbReference>
<keyword evidence="3" id="KW-1185">Reference proteome</keyword>
<feature type="domain" description="HTH cro/C1-type" evidence="1">
    <location>
        <begin position="20"/>
        <end position="74"/>
    </location>
</feature>
<reference evidence="3" key="1">
    <citation type="submission" date="2017-02" db="EMBL/GenBank/DDBJ databases">
        <authorList>
            <person name="Varghese N."/>
            <person name="Submissions S."/>
        </authorList>
    </citation>
    <scope>NUCLEOTIDE SEQUENCE [LARGE SCALE GENOMIC DNA]</scope>
    <source>
        <strain evidence="3">ATCC 27094</strain>
    </source>
</reference>
<evidence type="ECO:0000259" key="1">
    <source>
        <dbReference type="PROSITE" id="PS50943"/>
    </source>
</evidence>
<dbReference type="PROSITE" id="PS50943">
    <property type="entry name" value="HTH_CROC1"/>
    <property type="match status" value="1"/>
</dbReference>
<dbReference type="SMART" id="SM00530">
    <property type="entry name" value="HTH_XRE"/>
    <property type="match status" value="1"/>
</dbReference>
<dbReference type="Gene3D" id="3.30.450.180">
    <property type="match status" value="1"/>
</dbReference>
<dbReference type="Proteomes" id="UP000190092">
    <property type="component" value="Unassembled WGS sequence"/>
</dbReference>
<dbReference type="STRING" id="225324.SAMN02745126_03051"/>
<dbReference type="Pfam" id="PF17765">
    <property type="entry name" value="MLTR_LBD"/>
    <property type="match status" value="1"/>
</dbReference>
<dbReference type="InterPro" id="IPR041413">
    <property type="entry name" value="MLTR_LBD"/>
</dbReference>
<dbReference type="RefSeq" id="WP_085934680.1">
    <property type="nucleotide sequence ID" value="NZ_FUWJ01000002.1"/>
</dbReference>
<gene>
    <name evidence="2" type="ORF">SAMN02745126_03051</name>
</gene>
<dbReference type="PANTHER" id="PTHR35010:SF4">
    <property type="entry name" value="BLL5781 PROTEIN"/>
    <property type="match status" value="1"/>
</dbReference>
<proteinExistence type="predicted"/>
<dbReference type="GO" id="GO:0003677">
    <property type="term" value="F:DNA binding"/>
    <property type="evidence" value="ECO:0007669"/>
    <property type="project" value="InterPro"/>
</dbReference>
<accession>A0A1T4PWF2</accession>
<name>A0A1T4PWF2_9HYPH</name>
<organism evidence="2 3">
    <name type="scientific">Enhydrobacter aerosaccus</name>
    <dbReference type="NCBI Taxonomy" id="225324"/>
    <lineage>
        <taxon>Bacteria</taxon>
        <taxon>Pseudomonadati</taxon>
        <taxon>Pseudomonadota</taxon>
        <taxon>Alphaproteobacteria</taxon>
        <taxon>Hyphomicrobiales</taxon>
        <taxon>Enhydrobacter</taxon>
    </lineage>
</organism>
<evidence type="ECO:0000313" key="2">
    <source>
        <dbReference type="EMBL" id="SJZ95822.1"/>
    </source>
</evidence>
<dbReference type="Gene3D" id="1.10.260.40">
    <property type="entry name" value="lambda repressor-like DNA-binding domains"/>
    <property type="match status" value="1"/>
</dbReference>
<evidence type="ECO:0000313" key="3">
    <source>
        <dbReference type="Proteomes" id="UP000190092"/>
    </source>
</evidence>
<dbReference type="InterPro" id="IPR001387">
    <property type="entry name" value="Cro/C1-type_HTH"/>
</dbReference>
<protein>
    <submittedName>
        <fullName evidence="2">Transcriptional regulator, contains XRE-family HTH domain</fullName>
    </submittedName>
</protein>
<dbReference type="EMBL" id="FUWJ01000002">
    <property type="protein sequence ID" value="SJZ95822.1"/>
    <property type="molecule type" value="Genomic_DNA"/>
</dbReference>
<dbReference type="Pfam" id="PF01381">
    <property type="entry name" value="HTH_3"/>
    <property type="match status" value="1"/>
</dbReference>
<dbReference type="OrthoDB" id="9785973at2"/>
<dbReference type="SUPFAM" id="SSF47413">
    <property type="entry name" value="lambda repressor-like DNA-binding domains"/>
    <property type="match status" value="1"/>
</dbReference>
<dbReference type="InterPro" id="IPR010982">
    <property type="entry name" value="Lambda_DNA-bd_dom_sf"/>
</dbReference>
<dbReference type="AlphaFoldDB" id="A0A1T4PWF2"/>
<sequence>MPNTTLTSSASQPDLFGPMLRTWRRRRGSSQLVLALQSGVSQRHVSFLESGRARPSREMVIQLSSALDVPLRQRNAMLLAAGFAPIYRESNLAAPELAPVRQAIDRILKQQEPYPAVVIDRLWNLLQANEAANAFTIFLFEGPPPPPPPGKGPNLLRWLLDPKALRPKLANWEEVVRYLVSTTYAEILADGGEPKALAFIEEVMAYPDVPASFRKLRFEDRPQPVLTTDYIVGGKSLSVFTTIATLGTPQDVTLQEVRIESFFPADERSDALFRSLAAKSADGS</sequence>
<dbReference type="PANTHER" id="PTHR35010">
    <property type="entry name" value="BLL4672 PROTEIN-RELATED"/>
    <property type="match status" value="1"/>
</dbReference>